<dbReference type="OrthoDB" id="1569773at2759"/>
<keyword evidence="2" id="KW-0238">DNA-binding</keyword>
<accession>A0A2U1P757</accession>
<gene>
    <name evidence="7" type="ORF">CTI12_AA186680</name>
</gene>
<sequence>MRGISCFQTWLRRRKPLVFSTGSEDSPHGALQAVSKQLHAASPMLVSRQFGVIRTCLLIDQGTWVVAEISLDKKTPYFCQRLPSGCLIERISDDESKVTWVEHTEVAASLPDQTSAFAFGAERMAAWLQRYCERTSLMNAMYTHGLETQGTDKLMLMGFGEMMVRCLFRDISPIERSNSTLLWSVTGPEDLKVHASLYEQPFANFEVAGAVVAFGVKHSPEFVLQTLGDVSKHHEWDVLGGSKKLCMLTQYSTGADPRNNISASLIEGSSGEILIKEVDVNRSGSLVVWSSVSKKDFDLISNGQAISEDSVLISGFSISGDGHTTGGSSITLVLRMLVEGDQPLQEKRQRAIDLITDAVNQTVKRVKEALDKQRPPSIMI</sequence>
<dbReference type="InterPro" id="IPR002913">
    <property type="entry name" value="START_lipid-bd_dom"/>
</dbReference>
<reference evidence="7 8" key="1">
    <citation type="journal article" date="2018" name="Mol. Plant">
        <title>The genome of Artemisia annua provides insight into the evolution of Asteraceae family and artemisinin biosynthesis.</title>
        <authorList>
            <person name="Shen Q."/>
            <person name="Zhang L."/>
            <person name="Liao Z."/>
            <person name="Wang S."/>
            <person name="Yan T."/>
            <person name="Shi P."/>
            <person name="Liu M."/>
            <person name="Fu X."/>
            <person name="Pan Q."/>
            <person name="Wang Y."/>
            <person name="Lv Z."/>
            <person name="Lu X."/>
            <person name="Zhang F."/>
            <person name="Jiang W."/>
            <person name="Ma Y."/>
            <person name="Chen M."/>
            <person name="Hao X."/>
            <person name="Li L."/>
            <person name="Tang Y."/>
            <person name="Lv G."/>
            <person name="Zhou Y."/>
            <person name="Sun X."/>
            <person name="Brodelius P.E."/>
            <person name="Rose J.K.C."/>
            <person name="Tang K."/>
        </authorList>
    </citation>
    <scope>NUCLEOTIDE SEQUENCE [LARGE SCALE GENOMIC DNA]</scope>
    <source>
        <strain evidence="8">cv. Huhao1</strain>
        <tissue evidence="7">Leaf</tissue>
    </source>
</reference>
<evidence type="ECO:0000256" key="3">
    <source>
        <dbReference type="ARBA" id="ARBA00023155"/>
    </source>
</evidence>
<evidence type="ECO:0000256" key="1">
    <source>
        <dbReference type="ARBA" id="ARBA00023015"/>
    </source>
</evidence>
<keyword evidence="5" id="KW-0539">Nucleus</keyword>
<keyword evidence="8" id="KW-1185">Reference proteome</keyword>
<comment type="caution">
    <text evidence="7">The sequence shown here is derived from an EMBL/GenBank/DDBJ whole genome shotgun (WGS) entry which is preliminary data.</text>
</comment>
<name>A0A2U1P757_ARTAN</name>
<dbReference type="SUPFAM" id="SSF55961">
    <property type="entry name" value="Bet v1-like"/>
    <property type="match status" value="1"/>
</dbReference>
<dbReference type="Pfam" id="PF01852">
    <property type="entry name" value="START"/>
    <property type="match status" value="1"/>
</dbReference>
<dbReference type="Pfam" id="PF25797">
    <property type="entry name" value="PDF2_C"/>
    <property type="match status" value="1"/>
</dbReference>
<protein>
    <recommendedName>
        <fullName evidence="6">START domain-containing protein</fullName>
    </recommendedName>
</protein>
<dbReference type="InterPro" id="IPR042160">
    <property type="entry name" value="HD-Zip_IV"/>
</dbReference>
<evidence type="ECO:0000313" key="7">
    <source>
        <dbReference type="EMBL" id="PWA81582.1"/>
    </source>
</evidence>
<dbReference type="PANTHER" id="PTHR45654">
    <property type="entry name" value="HOMEOBOX-LEUCINE ZIPPER PROTEIN MERISTEM L1"/>
    <property type="match status" value="1"/>
</dbReference>
<dbReference type="GO" id="GO:0008289">
    <property type="term" value="F:lipid binding"/>
    <property type="evidence" value="ECO:0007669"/>
    <property type="project" value="InterPro"/>
</dbReference>
<proteinExistence type="predicted"/>
<keyword evidence="4" id="KW-0804">Transcription</keyword>
<keyword evidence="1" id="KW-0805">Transcription regulation</keyword>
<dbReference type="InterPro" id="IPR057993">
    <property type="entry name" value="HD-Zip_IV_C"/>
</dbReference>
<dbReference type="EMBL" id="PKPP01001572">
    <property type="protein sequence ID" value="PWA81582.1"/>
    <property type="molecule type" value="Genomic_DNA"/>
</dbReference>
<dbReference type="GO" id="GO:0003677">
    <property type="term" value="F:DNA binding"/>
    <property type="evidence" value="ECO:0007669"/>
    <property type="project" value="UniProtKB-KW"/>
</dbReference>
<dbReference type="STRING" id="35608.A0A2U1P757"/>
<evidence type="ECO:0000313" key="8">
    <source>
        <dbReference type="Proteomes" id="UP000245207"/>
    </source>
</evidence>
<evidence type="ECO:0000256" key="4">
    <source>
        <dbReference type="ARBA" id="ARBA00023163"/>
    </source>
</evidence>
<dbReference type="AlphaFoldDB" id="A0A2U1P757"/>
<evidence type="ECO:0000259" key="6">
    <source>
        <dbReference type="PROSITE" id="PS50848"/>
    </source>
</evidence>
<feature type="domain" description="START" evidence="6">
    <location>
        <begin position="1"/>
        <end position="137"/>
    </location>
</feature>
<evidence type="ECO:0000256" key="2">
    <source>
        <dbReference type="ARBA" id="ARBA00023125"/>
    </source>
</evidence>
<dbReference type="Proteomes" id="UP000245207">
    <property type="component" value="Unassembled WGS sequence"/>
</dbReference>
<dbReference type="PROSITE" id="PS50848">
    <property type="entry name" value="START"/>
    <property type="match status" value="1"/>
</dbReference>
<evidence type="ECO:0000256" key="5">
    <source>
        <dbReference type="ARBA" id="ARBA00023242"/>
    </source>
</evidence>
<organism evidence="7 8">
    <name type="scientific">Artemisia annua</name>
    <name type="common">Sweet wormwood</name>
    <dbReference type="NCBI Taxonomy" id="35608"/>
    <lineage>
        <taxon>Eukaryota</taxon>
        <taxon>Viridiplantae</taxon>
        <taxon>Streptophyta</taxon>
        <taxon>Embryophyta</taxon>
        <taxon>Tracheophyta</taxon>
        <taxon>Spermatophyta</taxon>
        <taxon>Magnoliopsida</taxon>
        <taxon>eudicotyledons</taxon>
        <taxon>Gunneridae</taxon>
        <taxon>Pentapetalae</taxon>
        <taxon>asterids</taxon>
        <taxon>campanulids</taxon>
        <taxon>Asterales</taxon>
        <taxon>Asteraceae</taxon>
        <taxon>Asteroideae</taxon>
        <taxon>Anthemideae</taxon>
        <taxon>Artemisiinae</taxon>
        <taxon>Artemisia</taxon>
    </lineage>
</organism>
<keyword evidence="3" id="KW-0371">Homeobox</keyword>
<dbReference type="PANTHER" id="PTHR45654:SF1">
    <property type="entry name" value="HOMEOBOX-LEUCINE ZIPPER PROTEIN HDG11"/>
    <property type="match status" value="1"/>
</dbReference>